<keyword evidence="8" id="KW-1185">Reference proteome</keyword>
<dbReference type="GO" id="GO:0051537">
    <property type="term" value="F:2 iron, 2 sulfur cluster binding"/>
    <property type="evidence" value="ECO:0007669"/>
    <property type="project" value="UniProtKB-KW"/>
</dbReference>
<evidence type="ECO:0000256" key="3">
    <source>
        <dbReference type="ARBA" id="ARBA00023002"/>
    </source>
</evidence>
<keyword evidence="2" id="KW-0479">Metal-binding</keyword>
<reference evidence="7 8" key="1">
    <citation type="submission" date="2015-07" db="EMBL/GenBank/DDBJ databases">
        <title>Genome sequence of Leptolinea tardivitalis DSM 16556.</title>
        <authorList>
            <person name="Hemp J."/>
            <person name="Ward L.M."/>
            <person name="Pace L.A."/>
            <person name="Fischer W.W."/>
        </authorList>
    </citation>
    <scope>NUCLEOTIDE SEQUENCE [LARGE SCALE GENOMIC DNA]</scope>
    <source>
        <strain evidence="7 8">YMTK-2</strain>
    </source>
</reference>
<dbReference type="RefSeq" id="WP_062422790.1">
    <property type="nucleotide sequence ID" value="NZ_BBYA01000011.1"/>
</dbReference>
<dbReference type="GO" id="GO:0046872">
    <property type="term" value="F:metal ion binding"/>
    <property type="evidence" value="ECO:0007669"/>
    <property type="project" value="UniProtKB-KW"/>
</dbReference>
<dbReference type="Pfam" id="PF00111">
    <property type="entry name" value="Fer2"/>
    <property type="match status" value="1"/>
</dbReference>
<dbReference type="InterPro" id="IPR001041">
    <property type="entry name" value="2Fe-2S_ferredoxin-type"/>
</dbReference>
<sequence length="160" mass="17201">MIFDLIVNEEPIHTEAPADISLLHFLRDHLKLTGTKEGCNVGECGACSVLLDGKLVNSCLILAAQANGRRVVTIEGIHAEDGGPNDLQQAFIEYGAVQCGFCIPGMVLAGEALLNSNINPTRAEIREAIAGNLCRCTGYQQIVDAIQATALKRQEKGRRD</sequence>
<dbReference type="InterPro" id="IPR051452">
    <property type="entry name" value="Diverse_Oxidoreductases"/>
</dbReference>
<dbReference type="InterPro" id="IPR006058">
    <property type="entry name" value="2Fe2S_fd_BS"/>
</dbReference>
<dbReference type="CDD" id="cd00207">
    <property type="entry name" value="fer2"/>
    <property type="match status" value="1"/>
</dbReference>
<dbReference type="PANTHER" id="PTHR44379">
    <property type="entry name" value="OXIDOREDUCTASE WITH IRON-SULFUR SUBUNIT"/>
    <property type="match status" value="1"/>
</dbReference>
<proteinExistence type="predicted"/>
<dbReference type="InterPro" id="IPR036010">
    <property type="entry name" value="2Fe-2S_ferredoxin-like_sf"/>
</dbReference>
<dbReference type="SUPFAM" id="SSF54292">
    <property type="entry name" value="2Fe-2S ferredoxin-like"/>
    <property type="match status" value="1"/>
</dbReference>
<keyword evidence="1" id="KW-0001">2Fe-2S</keyword>
<protein>
    <submittedName>
        <fullName evidence="7">(2Fe-2S)-binding protein</fullName>
    </submittedName>
</protein>
<evidence type="ECO:0000313" key="7">
    <source>
        <dbReference type="EMBL" id="KPL71054.1"/>
    </source>
</evidence>
<dbReference type="InterPro" id="IPR002888">
    <property type="entry name" value="2Fe-2S-bd"/>
</dbReference>
<dbReference type="Proteomes" id="UP000050430">
    <property type="component" value="Unassembled WGS sequence"/>
</dbReference>
<gene>
    <name evidence="7" type="ORF">ADM99_12275</name>
</gene>
<dbReference type="STRING" id="229920.ADM99_12275"/>
<dbReference type="Gene3D" id="1.10.150.120">
    <property type="entry name" value="[2Fe-2S]-binding domain"/>
    <property type="match status" value="1"/>
</dbReference>
<dbReference type="InterPro" id="IPR012675">
    <property type="entry name" value="Beta-grasp_dom_sf"/>
</dbReference>
<dbReference type="Gene3D" id="3.10.20.30">
    <property type="match status" value="1"/>
</dbReference>
<dbReference type="OrthoDB" id="9796880at2"/>
<comment type="caution">
    <text evidence="7">The sequence shown here is derived from an EMBL/GenBank/DDBJ whole genome shotgun (WGS) entry which is preliminary data.</text>
</comment>
<evidence type="ECO:0000256" key="4">
    <source>
        <dbReference type="ARBA" id="ARBA00023004"/>
    </source>
</evidence>
<dbReference type="Pfam" id="PF01799">
    <property type="entry name" value="Fer2_2"/>
    <property type="match status" value="1"/>
</dbReference>
<evidence type="ECO:0000256" key="5">
    <source>
        <dbReference type="ARBA" id="ARBA00023014"/>
    </source>
</evidence>
<dbReference type="AlphaFoldDB" id="A0A0P6WQH8"/>
<evidence type="ECO:0000256" key="2">
    <source>
        <dbReference type="ARBA" id="ARBA00022723"/>
    </source>
</evidence>
<dbReference type="GO" id="GO:0016491">
    <property type="term" value="F:oxidoreductase activity"/>
    <property type="evidence" value="ECO:0007669"/>
    <property type="project" value="UniProtKB-KW"/>
</dbReference>
<feature type="domain" description="2Fe-2S ferredoxin-type" evidence="6">
    <location>
        <begin position="1"/>
        <end position="77"/>
    </location>
</feature>
<dbReference type="SUPFAM" id="SSF47741">
    <property type="entry name" value="CO dehydrogenase ISP C-domain like"/>
    <property type="match status" value="1"/>
</dbReference>
<name>A0A0P6WQH8_9CHLR</name>
<dbReference type="PROSITE" id="PS00197">
    <property type="entry name" value="2FE2S_FER_1"/>
    <property type="match status" value="1"/>
</dbReference>
<evidence type="ECO:0000256" key="1">
    <source>
        <dbReference type="ARBA" id="ARBA00022714"/>
    </source>
</evidence>
<keyword evidence="3" id="KW-0560">Oxidoreductase</keyword>
<keyword evidence="4" id="KW-0408">Iron</keyword>
<evidence type="ECO:0000313" key="8">
    <source>
        <dbReference type="Proteomes" id="UP000050430"/>
    </source>
</evidence>
<dbReference type="InterPro" id="IPR036884">
    <property type="entry name" value="2Fe-2S-bd_dom_sf"/>
</dbReference>
<keyword evidence="5" id="KW-0411">Iron-sulfur</keyword>
<accession>A0A0P6WQH8</accession>
<dbReference type="PROSITE" id="PS51085">
    <property type="entry name" value="2FE2S_FER_2"/>
    <property type="match status" value="1"/>
</dbReference>
<evidence type="ECO:0000259" key="6">
    <source>
        <dbReference type="PROSITE" id="PS51085"/>
    </source>
</evidence>
<dbReference type="EMBL" id="LGCK01000012">
    <property type="protein sequence ID" value="KPL71054.1"/>
    <property type="molecule type" value="Genomic_DNA"/>
</dbReference>
<dbReference type="PANTHER" id="PTHR44379:SF8">
    <property type="entry name" value="XANTHINE DEHYDROGENASE IRON-SULFUR-BINDING SUBUNIT XDHC-RELATED"/>
    <property type="match status" value="1"/>
</dbReference>
<organism evidence="7 8">
    <name type="scientific">Leptolinea tardivitalis</name>
    <dbReference type="NCBI Taxonomy" id="229920"/>
    <lineage>
        <taxon>Bacteria</taxon>
        <taxon>Bacillati</taxon>
        <taxon>Chloroflexota</taxon>
        <taxon>Anaerolineae</taxon>
        <taxon>Anaerolineales</taxon>
        <taxon>Anaerolineaceae</taxon>
        <taxon>Leptolinea</taxon>
    </lineage>
</organism>